<protein>
    <submittedName>
        <fullName evidence="2">Transposase</fullName>
    </submittedName>
</protein>
<evidence type="ECO:0000313" key="2">
    <source>
        <dbReference type="EMBL" id="SIR43158.1"/>
    </source>
</evidence>
<dbReference type="InterPro" id="IPR038717">
    <property type="entry name" value="Tc1-like_DDE_dom"/>
</dbReference>
<evidence type="ECO:0000259" key="1">
    <source>
        <dbReference type="Pfam" id="PF13358"/>
    </source>
</evidence>
<dbReference type="Pfam" id="PF13358">
    <property type="entry name" value="DDE_3"/>
    <property type="match status" value="1"/>
</dbReference>
<gene>
    <name evidence="2" type="ORF">SAMN05421828_1329</name>
</gene>
<dbReference type="AlphaFoldDB" id="A0A8G2FEU8"/>
<dbReference type="Gene3D" id="3.30.420.10">
    <property type="entry name" value="Ribonuclease H-like superfamily/Ribonuclease H"/>
    <property type="match status" value="1"/>
</dbReference>
<dbReference type="InterPro" id="IPR036397">
    <property type="entry name" value="RNaseH_sf"/>
</dbReference>
<feature type="domain" description="Tc1-like transposase DDE" evidence="1">
    <location>
        <begin position="26"/>
        <end position="174"/>
    </location>
</feature>
<dbReference type="GO" id="GO:0003676">
    <property type="term" value="F:nucleic acid binding"/>
    <property type="evidence" value="ECO:0007669"/>
    <property type="project" value="InterPro"/>
</dbReference>
<name>A0A8G2FEU8_ACIRU</name>
<evidence type="ECO:0000313" key="3">
    <source>
        <dbReference type="Proteomes" id="UP000186308"/>
    </source>
</evidence>
<dbReference type="RefSeq" id="WP_029311973.1">
    <property type="nucleotide sequence ID" value="NZ_FTNE01000032.1"/>
</dbReference>
<organism evidence="2 3">
    <name type="scientific">Acidiphilium rubrum</name>
    <dbReference type="NCBI Taxonomy" id="526"/>
    <lineage>
        <taxon>Bacteria</taxon>
        <taxon>Pseudomonadati</taxon>
        <taxon>Pseudomonadota</taxon>
        <taxon>Alphaproteobacteria</taxon>
        <taxon>Acetobacterales</taxon>
        <taxon>Acidocellaceae</taxon>
        <taxon>Acidiphilium</taxon>
    </lineage>
</organism>
<reference evidence="2 3" key="1">
    <citation type="submission" date="2017-01" db="EMBL/GenBank/DDBJ databases">
        <authorList>
            <person name="Varghese N."/>
            <person name="Submissions S."/>
        </authorList>
    </citation>
    <scope>NUCLEOTIDE SEQUENCE [LARGE SCALE GENOMIC DNA]</scope>
    <source>
        <strain evidence="2 3">ATCC 35905</strain>
    </source>
</reference>
<comment type="caution">
    <text evidence="2">The sequence shown here is derived from an EMBL/GenBank/DDBJ whole genome shotgun (WGS) entry which is preliminary data.</text>
</comment>
<dbReference type="Proteomes" id="UP000186308">
    <property type="component" value="Unassembled WGS sequence"/>
</dbReference>
<dbReference type="EMBL" id="FTNE01000032">
    <property type="protein sequence ID" value="SIR43158.1"/>
    <property type="molecule type" value="Genomic_DNA"/>
</dbReference>
<proteinExistence type="predicted"/>
<sequence>MADDIERVGLRLQLLKQQAAAGDIVLLYGDESEALTHPYLARVWAKSGADLRIPAPVQAKKIAMLGSLDHRTRQLIVHTSRTKRSSDFIAHLEQLDRLYGPTPGQPTKPVVLIEDNGPIHTSKLSQAALAARAHWLTVEWLPRYAPELNDIELVWRDLKAHHLAHRTFVNADALDQPIHDAVGDLNLERKPVPLADQRLSA</sequence>
<keyword evidence="3" id="KW-1185">Reference proteome</keyword>
<dbReference type="InterPro" id="IPR012337">
    <property type="entry name" value="RNaseH-like_sf"/>
</dbReference>
<accession>A0A8G2FEU8</accession>
<dbReference type="SUPFAM" id="SSF53098">
    <property type="entry name" value="Ribonuclease H-like"/>
    <property type="match status" value="1"/>
</dbReference>